<dbReference type="Proteomes" id="UP000562492">
    <property type="component" value="Unassembled WGS sequence"/>
</dbReference>
<dbReference type="EMBL" id="JACHKZ010000021">
    <property type="protein sequence ID" value="MBB6578967.1"/>
    <property type="molecule type" value="Genomic_DNA"/>
</dbReference>
<protein>
    <submittedName>
        <fullName evidence="1">Uncharacterized protein</fullName>
    </submittedName>
</protein>
<comment type="caution">
    <text evidence="1">The sequence shown here is derived from an EMBL/GenBank/DDBJ whole genome shotgun (WGS) entry which is preliminary data.</text>
</comment>
<proteinExistence type="predicted"/>
<evidence type="ECO:0000313" key="2">
    <source>
        <dbReference type="Proteomes" id="UP000562492"/>
    </source>
</evidence>
<organism evidence="1 2">
    <name type="scientific">Comamonas odontotermitis</name>
    <dbReference type="NCBI Taxonomy" id="379895"/>
    <lineage>
        <taxon>Bacteria</taxon>
        <taxon>Pseudomonadati</taxon>
        <taxon>Pseudomonadota</taxon>
        <taxon>Betaproteobacteria</taxon>
        <taxon>Burkholderiales</taxon>
        <taxon>Comamonadaceae</taxon>
        <taxon>Comamonas</taxon>
    </lineage>
</organism>
<reference evidence="1 2" key="1">
    <citation type="submission" date="2020-08" db="EMBL/GenBank/DDBJ databases">
        <title>Functional genomics of gut bacteria from endangered species of beetles.</title>
        <authorList>
            <person name="Carlos-Shanley C."/>
        </authorList>
    </citation>
    <scope>NUCLEOTIDE SEQUENCE [LARGE SCALE GENOMIC DNA]</scope>
    <source>
        <strain evidence="1 2">S00124</strain>
    </source>
</reference>
<sequence>MKQAMELLDKNLYSEAYNILFDAFWSETPPPAAESGKRRENPAERDLFAAPGCVKDEIAVFHSMSFIGASAKAMLELKDGSVLTGRSDPIENFGQDDLSWPDAELRKIHAVSATQDAFRRLYQQHATAALKQQKNAEGSKQELAE</sequence>
<dbReference type="RefSeq" id="WP_184709914.1">
    <property type="nucleotide sequence ID" value="NZ_JACHKZ010000021.1"/>
</dbReference>
<evidence type="ECO:0000313" key="1">
    <source>
        <dbReference type="EMBL" id="MBB6578967.1"/>
    </source>
</evidence>
<name>A0ABR6RII5_9BURK</name>
<keyword evidence="2" id="KW-1185">Reference proteome</keyword>
<gene>
    <name evidence="1" type="ORF">HNP33_003072</name>
</gene>
<accession>A0ABR6RII5</accession>